<gene>
    <name evidence="7" type="ORF">IC621_15180</name>
</gene>
<feature type="coiled-coil region" evidence="4">
    <location>
        <begin position="291"/>
        <end position="352"/>
    </location>
</feature>
<evidence type="ECO:0000256" key="4">
    <source>
        <dbReference type="SAM" id="Coils"/>
    </source>
</evidence>
<feature type="coiled-coil region" evidence="4">
    <location>
        <begin position="217"/>
        <end position="244"/>
    </location>
</feature>
<dbReference type="SUPFAM" id="SSF117892">
    <property type="entry name" value="Band 7/SPFH domain"/>
    <property type="match status" value="1"/>
</dbReference>
<evidence type="ECO:0000256" key="1">
    <source>
        <dbReference type="ARBA" id="ARBA00004370"/>
    </source>
</evidence>
<reference evidence="7" key="1">
    <citation type="submission" date="2020-09" db="EMBL/GenBank/DDBJ databases">
        <title>A novel bacterium of genus Bacillus, isolated from South China Sea.</title>
        <authorList>
            <person name="Huang H."/>
            <person name="Mo K."/>
            <person name="Hu Y."/>
        </authorList>
    </citation>
    <scope>NUCLEOTIDE SEQUENCE</scope>
    <source>
        <strain evidence="7">IB182487</strain>
    </source>
</reference>
<evidence type="ECO:0000259" key="6">
    <source>
        <dbReference type="SMART" id="SM00244"/>
    </source>
</evidence>
<dbReference type="PANTHER" id="PTHR13806:SF46">
    <property type="entry name" value="FLOTILLIN-1-RELATED"/>
    <property type="match status" value="1"/>
</dbReference>
<evidence type="ECO:0000256" key="5">
    <source>
        <dbReference type="SAM" id="Phobius"/>
    </source>
</evidence>
<dbReference type="InterPro" id="IPR001107">
    <property type="entry name" value="Band_7"/>
</dbReference>
<keyword evidence="5" id="KW-0812">Transmembrane</keyword>
<proteinExistence type="inferred from homology"/>
<dbReference type="SMART" id="SM00244">
    <property type="entry name" value="PHB"/>
    <property type="match status" value="1"/>
</dbReference>
<dbReference type="RefSeq" id="WP_191159164.1">
    <property type="nucleotide sequence ID" value="NZ_JACXAI010000019.1"/>
</dbReference>
<keyword evidence="3 5" id="KW-0472">Membrane</keyword>
<dbReference type="GO" id="GO:0002020">
    <property type="term" value="F:protease binding"/>
    <property type="evidence" value="ECO:0007669"/>
    <property type="project" value="TreeGrafter"/>
</dbReference>
<dbReference type="PANTHER" id="PTHR13806">
    <property type="entry name" value="FLOTILLIN-RELATED"/>
    <property type="match status" value="1"/>
</dbReference>
<dbReference type="AlphaFoldDB" id="A0A926NHA7"/>
<dbReference type="Pfam" id="PF15975">
    <property type="entry name" value="Flot"/>
    <property type="match status" value="1"/>
</dbReference>
<protein>
    <submittedName>
        <fullName evidence="7">Flotillin family protein</fullName>
    </submittedName>
</protein>
<feature type="domain" description="Band 7" evidence="6">
    <location>
        <begin position="119"/>
        <end position="301"/>
    </location>
</feature>
<keyword evidence="8" id="KW-1185">Reference proteome</keyword>
<comment type="subcellular location">
    <subcellularLocation>
        <location evidence="1">Membrane</location>
    </subcellularLocation>
</comment>
<dbReference type="Proteomes" id="UP000626844">
    <property type="component" value="Unassembled WGS sequence"/>
</dbReference>
<accession>A0A926NHA7</accession>
<organism evidence="7 8">
    <name type="scientific">Metabacillus arenae</name>
    <dbReference type="NCBI Taxonomy" id="2771434"/>
    <lineage>
        <taxon>Bacteria</taxon>
        <taxon>Bacillati</taxon>
        <taxon>Bacillota</taxon>
        <taxon>Bacilli</taxon>
        <taxon>Bacillales</taxon>
        <taxon>Bacillaceae</taxon>
        <taxon>Metabacillus</taxon>
    </lineage>
</organism>
<dbReference type="InterPro" id="IPR031905">
    <property type="entry name" value="Flotillin_C"/>
</dbReference>
<dbReference type="InterPro" id="IPR027705">
    <property type="entry name" value="Flotillin_fam"/>
</dbReference>
<evidence type="ECO:0000256" key="3">
    <source>
        <dbReference type="ARBA" id="ARBA00023136"/>
    </source>
</evidence>
<name>A0A926NHA7_9BACI</name>
<keyword evidence="5" id="KW-1133">Transmembrane helix</keyword>
<evidence type="ECO:0000256" key="2">
    <source>
        <dbReference type="ARBA" id="ARBA00007161"/>
    </source>
</evidence>
<dbReference type="InterPro" id="IPR036013">
    <property type="entry name" value="Band_7/SPFH_dom_sf"/>
</dbReference>
<feature type="transmembrane region" description="Helical" evidence="5">
    <location>
        <begin position="6"/>
        <end position="24"/>
    </location>
</feature>
<dbReference type="GO" id="GO:0005886">
    <property type="term" value="C:plasma membrane"/>
    <property type="evidence" value="ECO:0007669"/>
    <property type="project" value="TreeGrafter"/>
</dbReference>
<dbReference type="Gene3D" id="3.30.479.30">
    <property type="entry name" value="Band 7 domain"/>
    <property type="match status" value="1"/>
</dbReference>
<dbReference type="GO" id="GO:0072659">
    <property type="term" value="P:protein localization to plasma membrane"/>
    <property type="evidence" value="ECO:0007669"/>
    <property type="project" value="TreeGrafter"/>
</dbReference>
<dbReference type="CDD" id="cd03399">
    <property type="entry name" value="SPFH_flotillin"/>
    <property type="match status" value="1"/>
</dbReference>
<comment type="caution">
    <text evidence="7">The sequence shown here is derived from an EMBL/GenBank/DDBJ whole genome shotgun (WGS) entry which is preliminary data.</text>
</comment>
<evidence type="ECO:0000313" key="8">
    <source>
        <dbReference type="Proteomes" id="UP000626844"/>
    </source>
</evidence>
<dbReference type="EMBL" id="JACXAI010000019">
    <property type="protein sequence ID" value="MBD1381579.1"/>
    <property type="molecule type" value="Genomic_DNA"/>
</dbReference>
<comment type="similarity">
    <text evidence="2">Belongs to the band 7/mec-2 family. Flotillin subfamily.</text>
</comment>
<evidence type="ECO:0000313" key="7">
    <source>
        <dbReference type="EMBL" id="MBD1381579.1"/>
    </source>
</evidence>
<sequence length="513" mass="56550">MTTAIWIVIGVVAFVLIALLGVFVTKYRTAGPDEALIVTGSYLGNKNVHVDENGNKIKIVRGGGTFVLPVFQQAEPLSLLSSKLEVSTPEVYTEQGVPVMADGVAIIKIGSSIGEIATAAEQFLGKTKDDREQEAREVLEGHLRSILGSMTVEEIYKNREKFSQEVQRVASQDLAKMGLIIVSFTIKDVRDKNGYLDSLGKPRIAQVKRDADIATAEADKETRIKRAEADKDAKRSELERATEIAEAEKINQLKIAEFRREQDSAKARADQAYDLETARSKQEVTEQEMQVRIIERQKQIELEEKEILRRERQYDSEVKKKADADRYSVEQAAEAEKAKQLAEADANKYRVEAMAQAEAERVRIDGLAKADAQKAQGETEAEVIRLKGLAEAEAKEKIAEAFEKFGQAAMLDMIIKMLPEYAKQVASPLSNIDKITVVDTGSSSENGGANKVSGYATNLMSTLQESLKASSGIDMKELIENFSGKGNVRQSIDGLADEIKEANLQTASTKENK</sequence>
<dbReference type="Pfam" id="PF01145">
    <property type="entry name" value="Band_7"/>
    <property type="match status" value="1"/>
</dbReference>
<keyword evidence="4" id="KW-0175">Coiled coil</keyword>